<evidence type="ECO:0000256" key="13">
    <source>
        <dbReference type="ARBA" id="ARBA00078731"/>
    </source>
</evidence>
<proteinExistence type="inferred from homology"/>
<evidence type="ECO:0000256" key="2">
    <source>
        <dbReference type="ARBA" id="ARBA00010510"/>
    </source>
</evidence>
<organism evidence="14 15">
    <name type="scientific">Trichodelitschia bisporula</name>
    <dbReference type="NCBI Taxonomy" id="703511"/>
    <lineage>
        <taxon>Eukaryota</taxon>
        <taxon>Fungi</taxon>
        <taxon>Dikarya</taxon>
        <taxon>Ascomycota</taxon>
        <taxon>Pezizomycotina</taxon>
        <taxon>Dothideomycetes</taxon>
        <taxon>Dothideomycetes incertae sedis</taxon>
        <taxon>Phaeotrichales</taxon>
        <taxon>Phaeotrichaceae</taxon>
        <taxon>Trichodelitschia</taxon>
    </lineage>
</organism>
<comment type="similarity">
    <text evidence="2">Belongs to the Tom40 family.</text>
</comment>
<evidence type="ECO:0000256" key="9">
    <source>
        <dbReference type="ARBA" id="ARBA00023114"/>
    </source>
</evidence>
<keyword evidence="15" id="KW-1185">Reference proteome</keyword>
<dbReference type="EMBL" id="ML996702">
    <property type="protein sequence ID" value="KAF2397809.1"/>
    <property type="molecule type" value="Genomic_DNA"/>
</dbReference>
<dbReference type="FunFam" id="2.40.160.10:FF:000009">
    <property type="entry name" value="Mitochondrial import receptor subunit TOM40"/>
    <property type="match status" value="1"/>
</dbReference>
<dbReference type="Pfam" id="PF01459">
    <property type="entry name" value="Porin_3"/>
    <property type="match status" value="1"/>
</dbReference>
<comment type="subcellular location">
    <subcellularLocation>
        <location evidence="1">Mitochondrion outer membrane</location>
        <topology evidence="1">Multi-pass membrane protein</topology>
    </subcellularLocation>
</comment>
<protein>
    <recommendedName>
        <fullName evidence="13">Translocase of outer membrane 40 kDa subunit</fullName>
    </recommendedName>
</protein>
<keyword evidence="3" id="KW-0813">Transport</keyword>
<dbReference type="InterPro" id="IPR037930">
    <property type="entry name" value="Tom40"/>
</dbReference>
<dbReference type="GO" id="GO:0015288">
    <property type="term" value="F:porin activity"/>
    <property type="evidence" value="ECO:0007669"/>
    <property type="project" value="UniProtKB-KW"/>
</dbReference>
<evidence type="ECO:0000256" key="8">
    <source>
        <dbReference type="ARBA" id="ARBA00023065"/>
    </source>
</evidence>
<evidence type="ECO:0000313" key="14">
    <source>
        <dbReference type="EMBL" id="KAF2397809.1"/>
    </source>
</evidence>
<comment type="function">
    <text evidence="12">Channel-forming protein essential for import of protein precursors into mitochondria.</text>
</comment>
<evidence type="ECO:0000256" key="3">
    <source>
        <dbReference type="ARBA" id="ARBA00022448"/>
    </source>
</evidence>
<dbReference type="PANTHER" id="PTHR10802">
    <property type="entry name" value="MITOCHONDRIAL IMPORT RECEPTOR SUBUNIT TOM40"/>
    <property type="match status" value="1"/>
</dbReference>
<name>A0A6G1HPP3_9PEZI</name>
<dbReference type="AlphaFoldDB" id="A0A6G1HPP3"/>
<evidence type="ECO:0000256" key="10">
    <source>
        <dbReference type="ARBA" id="ARBA00023128"/>
    </source>
</evidence>
<evidence type="ECO:0000313" key="15">
    <source>
        <dbReference type="Proteomes" id="UP000799640"/>
    </source>
</evidence>
<dbReference type="OrthoDB" id="19656at2759"/>
<keyword evidence="6" id="KW-1000">Mitochondrion outer membrane</keyword>
<accession>A0A6G1HPP3</accession>
<dbReference type="InterPro" id="IPR023614">
    <property type="entry name" value="Porin_dom_sf"/>
</dbReference>
<keyword evidence="8" id="KW-0406">Ion transport</keyword>
<evidence type="ECO:0000256" key="1">
    <source>
        <dbReference type="ARBA" id="ARBA00004374"/>
    </source>
</evidence>
<dbReference type="Gene3D" id="2.40.160.10">
    <property type="entry name" value="Porin"/>
    <property type="match status" value="1"/>
</dbReference>
<dbReference type="GO" id="GO:0005741">
    <property type="term" value="C:mitochondrial outer membrane"/>
    <property type="evidence" value="ECO:0007669"/>
    <property type="project" value="UniProtKB-SubCell"/>
</dbReference>
<evidence type="ECO:0000256" key="12">
    <source>
        <dbReference type="ARBA" id="ARBA00053390"/>
    </source>
</evidence>
<keyword evidence="5" id="KW-0812">Transmembrane</keyword>
<gene>
    <name evidence="14" type="ORF">EJ06DRAFT_514499</name>
</gene>
<keyword evidence="7" id="KW-0653">Protein transport</keyword>
<dbReference type="Proteomes" id="UP000799640">
    <property type="component" value="Unassembled WGS sequence"/>
</dbReference>
<dbReference type="GO" id="GO:0006811">
    <property type="term" value="P:monoatomic ion transport"/>
    <property type="evidence" value="ECO:0007669"/>
    <property type="project" value="UniProtKB-KW"/>
</dbReference>
<evidence type="ECO:0000256" key="5">
    <source>
        <dbReference type="ARBA" id="ARBA00022692"/>
    </source>
</evidence>
<evidence type="ECO:0000256" key="7">
    <source>
        <dbReference type="ARBA" id="ARBA00022927"/>
    </source>
</evidence>
<sequence>MAVSEKQQSALDVLTSNVIGARLADVYLGFQDRRKALGLPNPGTLDNIAKEVERDVFLNNLSFAGLRADINKAFSASPIFQVSHSLSMGSQSLPPYAFATMYGSPKVFLQANVDNEFNLMGRFNWRWTSALVTKTSVQLMPGGQSSMMSVEQDYTGADFTASVKAMNPSILEGGLTGIFIGDYLQAVTPKLSIGLNAIWQRQGMNQGPDSLLTYGARYKSQEWIATARMAAQGGLQATYWRKLADKIEAGVDINLQFAPGMGGIMGGPMRKEGTTTLGVKYDFRASSFRAQVDSNGKLGCLLEKRVAPAVQVTFSGEIDHYKSQTKLGLAVSIENASEEVMEQQEKAANELPPPF</sequence>
<reference evidence="14" key="1">
    <citation type="journal article" date="2020" name="Stud. Mycol.">
        <title>101 Dothideomycetes genomes: a test case for predicting lifestyles and emergence of pathogens.</title>
        <authorList>
            <person name="Haridas S."/>
            <person name="Albert R."/>
            <person name="Binder M."/>
            <person name="Bloem J."/>
            <person name="Labutti K."/>
            <person name="Salamov A."/>
            <person name="Andreopoulos B."/>
            <person name="Baker S."/>
            <person name="Barry K."/>
            <person name="Bills G."/>
            <person name="Bluhm B."/>
            <person name="Cannon C."/>
            <person name="Castanera R."/>
            <person name="Culley D."/>
            <person name="Daum C."/>
            <person name="Ezra D."/>
            <person name="Gonzalez J."/>
            <person name="Henrissat B."/>
            <person name="Kuo A."/>
            <person name="Liang C."/>
            <person name="Lipzen A."/>
            <person name="Lutzoni F."/>
            <person name="Magnuson J."/>
            <person name="Mondo S."/>
            <person name="Nolan M."/>
            <person name="Ohm R."/>
            <person name="Pangilinan J."/>
            <person name="Park H.-J."/>
            <person name="Ramirez L."/>
            <person name="Alfaro M."/>
            <person name="Sun H."/>
            <person name="Tritt A."/>
            <person name="Yoshinaga Y."/>
            <person name="Zwiers L.-H."/>
            <person name="Turgeon B."/>
            <person name="Goodwin S."/>
            <person name="Spatafora J."/>
            <person name="Crous P."/>
            <person name="Grigoriev I."/>
        </authorList>
    </citation>
    <scope>NUCLEOTIDE SEQUENCE</scope>
    <source>
        <strain evidence="14">CBS 262.69</strain>
    </source>
</reference>
<dbReference type="CDD" id="cd07305">
    <property type="entry name" value="Porin3_Tom40"/>
    <property type="match status" value="1"/>
</dbReference>
<keyword evidence="9" id="KW-0626">Porin</keyword>
<evidence type="ECO:0000256" key="4">
    <source>
        <dbReference type="ARBA" id="ARBA00022452"/>
    </source>
</evidence>
<dbReference type="GO" id="GO:0008320">
    <property type="term" value="F:protein transmembrane transporter activity"/>
    <property type="evidence" value="ECO:0007669"/>
    <property type="project" value="InterPro"/>
</dbReference>
<dbReference type="InterPro" id="IPR027246">
    <property type="entry name" value="Porin_Euk/Tom40"/>
</dbReference>
<evidence type="ECO:0000256" key="11">
    <source>
        <dbReference type="ARBA" id="ARBA00023136"/>
    </source>
</evidence>
<keyword evidence="10" id="KW-0496">Mitochondrion</keyword>
<dbReference type="GO" id="GO:0046930">
    <property type="term" value="C:pore complex"/>
    <property type="evidence" value="ECO:0007669"/>
    <property type="project" value="UniProtKB-KW"/>
</dbReference>
<evidence type="ECO:0000256" key="6">
    <source>
        <dbReference type="ARBA" id="ARBA00022787"/>
    </source>
</evidence>
<keyword evidence="11" id="KW-0472">Membrane</keyword>
<keyword evidence="4" id="KW-1134">Transmembrane beta strand</keyword>
<dbReference type="GO" id="GO:0030150">
    <property type="term" value="P:protein import into mitochondrial matrix"/>
    <property type="evidence" value="ECO:0007669"/>
    <property type="project" value="InterPro"/>
</dbReference>